<dbReference type="InterPro" id="IPR036873">
    <property type="entry name" value="Rhodanese-like_dom_sf"/>
</dbReference>
<feature type="domain" description="Rhodanese" evidence="8">
    <location>
        <begin position="202"/>
        <end position="310"/>
    </location>
</feature>
<dbReference type="InterPro" id="IPR000751">
    <property type="entry name" value="MPI_Phosphatase"/>
</dbReference>
<comment type="function">
    <text evidence="6">Tyrosine protein phosphatase which functions as a dosage-dependent inducer of mitotic progression.</text>
</comment>
<dbReference type="Pfam" id="PF00581">
    <property type="entry name" value="Rhodanese"/>
    <property type="match status" value="1"/>
</dbReference>
<dbReference type="Proteomes" id="UP001217089">
    <property type="component" value="Unassembled WGS sequence"/>
</dbReference>
<dbReference type="InterPro" id="IPR001763">
    <property type="entry name" value="Rhodanese-like_dom"/>
</dbReference>
<feature type="region of interest" description="Disordered" evidence="7">
    <location>
        <begin position="99"/>
        <end position="119"/>
    </location>
</feature>
<evidence type="ECO:0000256" key="2">
    <source>
        <dbReference type="ARBA" id="ARBA00022618"/>
    </source>
</evidence>
<keyword evidence="4 6" id="KW-0904">Protein phosphatase</keyword>
<dbReference type="PROSITE" id="PS50206">
    <property type="entry name" value="RHODANESE_3"/>
    <property type="match status" value="1"/>
</dbReference>
<dbReference type="Gene3D" id="3.40.250.10">
    <property type="entry name" value="Rhodanese-like domain"/>
    <property type="match status" value="1"/>
</dbReference>
<dbReference type="PANTHER" id="PTHR10828:SF76">
    <property type="entry name" value="M-PHASE INDUCER PHOSPHATASE"/>
    <property type="match status" value="1"/>
</dbReference>
<evidence type="ECO:0000256" key="1">
    <source>
        <dbReference type="ARBA" id="ARBA00011065"/>
    </source>
</evidence>
<comment type="similarity">
    <text evidence="1 6">Belongs to the MPI phosphatase family.</text>
</comment>
<keyword evidence="10" id="KW-1185">Reference proteome</keyword>
<keyword evidence="5 6" id="KW-0131">Cell cycle</keyword>
<protein>
    <recommendedName>
        <fullName evidence="6">M-phase inducer phosphatase</fullName>
        <ecNumber evidence="6">3.1.3.48</ecNumber>
    </recommendedName>
</protein>
<proteinExistence type="inferred from homology"/>
<sequence>MKVKLFNETPNSAMDIDMGIFSPGKDDDVMDADDIEFLMTPVSKGRLPQPVILDEDSGLGGDNVVNNNVFLNDDESERMFAIRRPKQLKPTSARNLSTEFHSKRQVPDNGSPFPPAKARRERTPVKRFFSFADAFSKVTDDEDMEEDKLVKTIVNRFENDNDLIADGSSSYCLPTIKGKHSDLKSITPGTLADVLRGDYDDVIGSYRIIDCRYPYEYEGGHVQGAENIYEKENILDLLENRKPVGTDGKRHILIFYCEFSSERGPKMSRFLRSKDREINSLNYPALHYPEVYLLHNGYKNFYEHEKECCEPMDYKPMLHRDHGADLRHFRIRSKTWAAGERKKQSLRF</sequence>
<comment type="caution">
    <text evidence="9">The sequence shown here is derived from an EMBL/GenBank/DDBJ whole genome shotgun (WGS) entry which is preliminary data.</text>
</comment>
<dbReference type="PRINTS" id="PR00716">
    <property type="entry name" value="MPIPHPHTASE"/>
</dbReference>
<evidence type="ECO:0000259" key="8">
    <source>
        <dbReference type="PROSITE" id="PS50206"/>
    </source>
</evidence>
<keyword evidence="6" id="KW-0498">Mitosis</keyword>
<gene>
    <name evidence="9" type="ORF">KUTeg_005325</name>
</gene>
<evidence type="ECO:0000313" key="10">
    <source>
        <dbReference type="Proteomes" id="UP001217089"/>
    </source>
</evidence>
<keyword evidence="2 6" id="KW-0132">Cell division</keyword>
<evidence type="ECO:0000256" key="3">
    <source>
        <dbReference type="ARBA" id="ARBA00022801"/>
    </source>
</evidence>
<evidence type="ECO:0000256" key="6">
    <source>
        <dbReference type="RuleBase" id="RU368028"/>
    </source>
</evidence>
<keyword evidence="3 6" id="KW-0378">Hydrolase</keyword>
<comment type="catalytic activity">
    <reaction evidence="6">
        <text>O-phospho-L-tyrosyl-[protein] + H2O = L-tyrosyl-[protein] + phosphate</text>
        <dbReference type="Rhea" id="RHEA:10684"/>
        <dbReference type="Rhea" id="RHEA-COMP:10136"/>
        <dbReference type="Rhea" id="RHEA-COMP:20101"/>
        <dbReference type="ChEBI" id="CHEBI:15377"/>
        <dbReference type="ChEBI" id="CHEBI:43474"/>
        <dbReference type="ChEBI" id="CHEBI:46858"/>
        <dbReference type="ChEBI" id="CHEBI:61978"/>
        <dbReference type="EC" id="3.1.3.48"/>
    </reaction>
</comment>
<evidence type="ECO:0000256" key="5">
    <source>
        <dbReference type="ARBA" id="ARBA00023306"/>
    </source>
</evidence>
<dbReference type="SUPFAM" id="SSF52821">
    <property type="entry name" value="Rhodanese/Cell cycle control phosphatase"/>
    <property type="match status" value="1"/>
</dbReference>
<name>A0ABQ9FJG2_TEGGR</name>
<organism evidence="9 10">
    <name type="scientific">Tegillarca granosa</name>
    <name type="common">Malaysian cockle</name>
    <name type="synonym">Anadara granosa</name>
    <dbReference type="NCBI Taxonomy" id="220873"/>
    <lineage>
        <taxon>Eukaryota</taxon>
        <taxon>Metazoa</taxon>
        <taxon>Spiralia</taxon>
        <taxon>Lophotrochozoa</taxon>
        <taxon>Mollusca</taxon>
        <taxon>Bivalvia</taxon>
        <taxon>Autobranchia</taxon>
        <taxon>Pteriomorphia</taxon>
        <taxon>Arcoida</taxon>
        <taxon>Arcoidea</taxon>
        <taxon>Arcidae</taxon>
        <taxon>Tegillarca</taxon>
    </lineage>
</organism>
<evidence type="ECO:0000256" key="4">
    <source>
        <dbReference type="ARBA" id="ARBA00022912"/>
    </source>
</evidence>
<accession>A0ABQ9FJG2</accession>
<dbReference type="SMART" id="SM00450">
    <property type="entry name" value="RHOD"/>
    <property type="match status" value="1"/>
</dbReference>
<dbReference type="EMBL" id="JARBDR010000246">
    <property type="protein sequence ID" value="KAJ8317421.1"/>
    <property type="molecule type" value="Genomic_DNA"/>
</dbReference>
<dbReference type="EC" id="3.1.3.48" evidence="6"/>
<dbReference type="PANTHER" id="PTHR10828">
    <property type="entry name" value="M-PHASE INDUCER PHOSPHATASE DUAL SPECIFICITY PHOSPHATASE CDC25"/>
    <property type="match status" value="1"/>
</dbReference>
<evidence type="ECO:0000256" key="7">
    <source>
        <dbReference type="SAM" id="MobiDB-lite"/>
    </source>
</evidence>
<reference evidence="9 10" key="1">
    <citation type="submission" date="2022-12" db="EMBL/GenBank/DDBJ databases">
        <title>Chromosome-level genome of Tegillarca granosa.</title>
        <authorList>
            <person name="Kim J."/>
        </authorList>
    </citation>
    <scope>NUCLEOTIDE SEQUENCE [LARGE SCALE GENOMIC DNA]</scope>
    <source>
        <strain evidence="9">Teg-2019</strain>
        <tissue evidence="9">Adductor muscle</tissue>
    </source>
</reference>
<dbReference type="CDD" id="cd01530">
    <property type="entry name" value="Cdc25"/>
    <property type="match status" value="1"/>
</dbReference>
<evidence type="ECO:0000313" key="9">
    <source>
        <dbReference type="EMBL" id="KAJ8317421.1"/>
    </source>
</evidence>